<evidence type="ECO:0008006" key="3">
    <source>
        <dbReference type="Google" id="ProtNLM"/>
    </source>
</evidence>
<comment type="caution">
    <text evidence="1">The sequence shown here is derived from an EMBL/GenBank/DDBJ whole genome shotgun (WGS) entry which is preliminary data.</text>
</comment>
<gene>
    <name evidence="1" type="ORF">J2125_000962</name>
</gene>
<proteinExistence type="predicted"/>
<name>A0ABS4P6Q3_9GAMM</name>
<organism evidence="1 2">
    <name type="scientific">Winslowiella toletana</name>
    <dbReference type="NCBI Taxonomy" id="92490"/>
    <lineage>
        <taxon>Bacteria</taxon>
        <taxon>Pseudomonadati</taxon>
        <taxon>Pseudomonadota</taxon>
        <taxon>Gammaproteobacteria</taxon>
        <taxon>Enterobacterales</taxon>
        <taxon>Erwiniaceae</taxon>
        <taxon>Winslowiella</taxon>
    </lineage>
</organism>
<sequence>MAKYQIDSIQSWEPFEHGGVSYSLSHLDVHEITYKGEKQDFRFVVTYGLHCFAKDVTAFNIPLVYKDGREQLTICMERYEASKHIRQILANLPAMKLFQTTAEKFFTLEMLNSATGQIEPYKICIAFYKEKRLLRMHILSAFFARTGPGAPGEVIPNNSVSFFKVATDTAARKKHARVPKEANNRHQ</sequence>
<dbReference type="EMBL" id="JAGGMQ010000001">
    <property type="protein sequence ID" value="MBP2167770.1"/>
    <property type="molecule type" value="Genomic_DNA"/>
</dbReference>
<protein>
    <recommendedName>
        <fullName evidence="3">Stationary phase growth adaptation protein</fullName>
    </recommendedName>
</protein>
<dbReference type="Proteomes" id="UP001195624">
    <property type="component" value="Unassembled WGS sequence"/>
</dbReference>
<evidence type="ECO:0000313" key="2">
    <source>
        <dbReference type="Proteomes" id="UP001195624"/>
    </source>
</evidence>
<accession>A0ABS4P6Q3</accession>
<evidence type="ECO:0000313" key="1">
    <source>
        <dbReference type="EMBL" id="MBP2167770.1"/>
    </source>
</evidence>
<reference evidence="2" key="1">
    <citation type="submission" date="2023-07" db="EMBL/GenBank/DDBJ databases">
        <title>Genome mining of underrepresented organisms for secondary metabolites.</title>
        <authorList>
            <person name="D'Agostino P.M."/>
        </authorList>
    </citation>
    <scope>NUCLEOTIDE SEQUENCE [LARGE SCALE GENOMIC DNA]</scope>
    <source>
        <strain evidence="2">WS4403</strain>
    </source>
</reference>
<dbReference type="RefSeq" id="WP_017803299.1">
    <property type="nucleotide sequence ID" value="NZ_JAGGMQ010000001.1"/>
</dbReference>
<keyword evidence="2" id="KW-1185">Reference proteome</keyword>